<evidence type="ECO:0000313" key="1">
    <source>
        <dbReference type="EMBL" id="WIV20013.1"/>
    </source>
</evidence>
<gene>
    <name evidence="1" type="ORF">QPK24_04660</name>
</gene>
<keyword evidence="2" id="KW-1185">Reference proteome</keyword>
<protein>
    <submittedName>
        <fullName evidence="1">Uncharacterized protein</fullName>
    </submittedName>
</protein>
<dbReference type="Proteomes" id="UP001236415">
    <property type="component" value="Chromosome"/>
</dbReference>
<evidence type="ECO:0000313" key="2">
    <source>
        <dbReference type="Proteomes" id="UP001236415"/>
    </source>
</evidence>
<organism evidence="1 2">
    <name type="scientific">Paenibacillus polygoni</name>
    <dbReference type="NCBI Taxonomy" id="3050112"/>
    <lineage>
        <taxon>Bacteria</taxon>
        <taxon>Bacillati</taxon>
        <taxon>Bacillota</taxon>
        <taxon>Bacilli</taxon>
        <taxon>Bacillales</taxon>
        <taxon>Paenibacillaceae</taxon>
        <taxon>Paenibacillus</taxon>
    </lineage>
</organism>
<dbReference type="RefSeq" id="WP_285746551.1">
    <property type="nucleotide sequence ID" value="NZ_CP127162.1"/>
</dbReference>
<name>A0ABY8X4N5_9BACL</name>
<accession>A0ABY8X4N5</accession>
<reference evidence="1 2" key="1">
    <citation type="submission" date="2023-06" db="EMBL/GenBank/DDBJ databases">
        <title>Paenibacillus polygonum sp. nov., an endophytic bacterium, isolated from Polygonum lapathifolium L. in Nanji Wetland National Nature Reserve, South of Poyang Lake, Jiangxi Province, China.</title>
        <authorList>
            <person name="Yu Z."/>
        </authorList>
    </citation>
    <scope>NUCLEOTIDE SEQUENCE [LARGE SCALE GENOMIC DNA]</scope>
    <source>
        <strain evidence="1 2">C31</strain>
    </source>
</reference>
<dbReference type="EMBL" id="CP127162">
    <property type="protein sequence ID" value="WIV20013.1"/>
    <property type="molecule type" value="Genomic_DNA"/>
</dbReference>
<proteinExistence type="predicted"/>
<sequence length="81" mass="9503">MIKRNNAEGFILSTPWTLMPPIFKNLIANRRKKNKIVNRLIEDPGCKPKQEQEARLLQKSRKKTYKTLRVQMPITPEWNGG</sequence>